<evidence type="ECO:0000313" key="3">
    <source>
        <dbReference type="Proteomes" id="UP000007113"/>
    </source>
</evidence>
<keyword evidence="3" id="KW-1185">Reference proteome</keyword>
<dbReference type="Proteomes" id="UP000007113">
    <property type="component" value="Chromosome"/>
</dbReference>
<keyword evidence="1" id="KW-0732">Signal</keyword>
<dbReference type="eggNOG" id="COG3292">
    <property type="taxonomic scope" value="Bacteria"/>
</dbReference>
<organism evidence="2 3">
    <name type="scientific">Granulicella mallensis (strain ATCC BAA-1857 / DSM 23137 / MP5ACTX8)</name>
    <dbReference type="NCBI Taxonomy" id="682795"/>
    <lineage>
        <taxon>Bacteria</taxon>
        <taxon>Pseudomonadati</taxon>
        <taxon>Acidobacteriota</taxon>
        <taxon>Terriglobia</taxon>
        <taxon>Terriglobales</taxon>
        <taxon>Acidobacteriaceae</taxon>
        <taxon>Granulicella</taxon>
    </lineage>
</organism>
<dbReference type="InterPro" id="IPR015943">
    <property type="entry name" value="WD40/YVTN_repeat-like_dom_sf"/>
</dbReference>
<dbReference type="InterPro" id="IPR011042">
    <property type="entry name" value="6-blade_b-propeller_TolB-like"/>
</dbReference>
<dbReference type="PANTHER" id="PTHR24104">
    <property type="entry name" value="E3 UBIQUITIN-PROTEIN LIGASE NHLRC1-RELATED"/>
    <property type="match status" value="1"/>
</dbReference>
<accession>G8NR17</accession>
<name>G8NR17_GRAMM</name>
<dbReference type="STRING" id="682795.AciX8_0652"/>
<dbReference type="Gene3D" id="2.130.10.10">
    <property type="entry name" value="YVTN repeat-like/Quinoprotein amine dehydrogenase"/>
    <property type="match status" value="1"/>
</dbReference>
<dbReference type="SUPFAM" id="SSF101898">
    <property type="entry name" value="NHL repeat"/>
    <property type="match status" value="1"/>
</dbReference>
<dbReference type="GO" id="GO:0008270">
    <property type="term" value="F:zinc ion binding"/>
    <property type="evidence" value="ECO:0007669"/>
    <property type="project" value="UniProtKB-KW"/>
</dbReference>
<dbReference type="OrthoDB" id="608729at2"/>
<protein>
    <recommendedName>
        <fullName evidence="4">NHL repeat containing protein</fullName>
    </recommendedName>
</protein>
<feature type="chain" id="PRO_5003512895" description="NHL repeat containing protein" evidence="1">
    <location>
        <begin position="22"/>
        <end position="614"/>
    </location>
</feature>
<evidence type="ECO:0000313" key="2">
    <source>
        <dbReference type="EMBL" id="AEU35002.1"/>
    </source>
</evidence>
<dbReference type="AlphaFoldDB" id="G8NR17"/>
<dbReference type="KEGG" id="gma:AciX8_0652"/>
<gene>
    <name evidence="2" type="ordered locus">AciX8_0652</name>
</gene>
<dbReference type="Gene3D" id="2.120.10.30">
    <property type="entry name" value="TolB, C-terminal domain"/>
    <property type="match status" value="1"/>
</dbReference>
<sequence precursor="true">MRKFSPLVVVALSMPLFASLAGCGVSPNTVSSSVAGAGIRGALHGGQQPVTHSRMYLMAASTSGYGTSSTSLLNPANADGTDSIGSYVLTQADGSFAMGGDFTCTPNQQLYVLAMAGNPGLSDPTTNAQQISLMAAVGPCSGLANVGTVNINEVSTIATAYALAAFTSSPTQIATSISTQGATNLANAFATVTNLESLNLGQALAQTPAGNGTVPQSEIHTLANILASCVNTSDGSSSPCATLFANAQTQGTAGTVPTTTAQAAINIAHNPGSVGVNNLFVLQGTEPPFQPSMAAAPTDFSISVSYNPSEPGPVRALAVDASGNIWVPCQGASPVELSPLGAMISPAGGYTGGSPEGYGAVIDLNGNVWISSNAGLVKYGSNGSYMGSYSGGNSNGGPSYERVAIDSSDNIWLAHSDGLGLYSNSGTALSPASGYATNAYVADVRIDSLGNAWIADKDGFLAEFNSSGTQLNQYEDGSYGASAPLSLAIDSSNRIWVADSNTTEVSRFTADGTQTMYSGGGTNDPYDIAIDGANSAWIVNLNGTVSAFNSNGVAITPAAGYSIPVNNNLVFDAVDGSGNLWVSLPAKFGSIEEFVGLTVPVVTPITPNRLGVMP</sequence>
<evidence type="ECO:0008006" key="4">
    <source>
        <dbReference type="Google" id="ProtNLM"/>
    </source>
</evidence>
<dbReference type="PANTHER" id="PTHR24104:SF25">
    <property type="entry name" value="PROTEIN LIN-41"/>
    <property type="match status" value="1"/>
</dbReference>
<dbReference type="HOGENOM" id="CLU_016729_0_0_0"/>
<dbReference type="EMBL" id="CP003130">
    <property type="protein sequence ID" value="AEU35002.1"/>
    <property type="molecule type" value="Genomic_DNA"/>
</dbReference>
<dbReference type="RefSeq" id="WP_014263886.1">
    <property type="nucleotide sequence ID" value="NC_016631.1"/>
</dbReference>
<feature type="signal peptide" evidence="1">
    <location>
        <begin position="1"/>
        <end position="21"/>
    </location>
</feature>
<dbReference type="PROSITE" id="PS51257">
    <property type="entry name" value="PROKAR_LIPOPROTEIN"/>
    <property type="match status" value="1"/>
</dbReference>
<proteinExistence type="predicted"/>
<dbReference type="InterPro" id="IPR050952">
    <property type="entry name" value="TRIM-NHL_E3_ligases"/>
</dbReference>
<reference evidence="2 3" key="1">
    <citation type="submission" date="2011-11" db="EMBL/GenBank/DDBJ databases">
        <title>Complete sequence of Granulicella mallensis MP5ACTX8.</title>
        <authorList>
            <consortium name="US DOE Joint Genome Institute"/>
            <person name="Lucas S."/>
            <person name="Copeland A."/>
            <person name="Lapidus A."/>
            <person name="Cheng J.-F."/>
            <person name="Goodwin L."/>
            <person name="Pitluck S."/>
            <person name="Peters L."/>
            <person name="Lu M."/>
            <person name="Detter J.C."/>
            <person name="Han C."/>
            <person name="Tapia R."/>
            <person name="Land M."/>
            <person name="Hauser L."/>
            <person name="Kyrpides N."/>
            <person name="Ivanova N."/>
            <person name="Mikhailova N."/>
            <person name="Pagani I."/>
            <person name="Rawat S."/>
            <person name="Mannisto M."/>
            <person name="Haggblom M."/>
            <person name="Woyke T."/>
        </authorList>
    </citation>
    <scope>NUCLEOTIDE SEQUENCE [LARGE SCALE GENOMIC DNA]</scope>
    <source>
        <strain evidence="3">ATCC BAA-1857 / DSM 23137 / MP5ACTX8</strain>
    </source>
</reference>
<evidence type="ECO:0000256" key="1">
    <source>
        <dbReference type="SAM" id="SignalP"/>
    </source>
</evidence>